<dbReference type="Proteomes" id="UP000038830">
    <property type="component" value="Unassembled WGS sequence"/>
</dbReference>
<evidence type="ECO:0000313" key="11">
    <source>
        <dbReference type="EMBL" id="CEP20511.1"/>
    </source>
</evidence>
<dbReference type="GO" id="GO:0043495">
    <property type="term" value="F:protein-membrane adaptor activity"/>
    <property type="evidence" value="ECO:0007669"/>
    <property type="project" value="TreeGrafter"/>
</dbReference>
<accession>A0A0H5BYR8</accession>
<keyword evidence="8 10" id="KW-0472">Membrane</keyword>
<dbReference type="AlphaFoldDB" id="A0A0H5BYR8"/>
<keyword evidence="3" id="KW-0813">Transport</keyword>
<comment type="subcellular location">
    <subcellularLocation>
        <location evidence="1">Endoplasmic reticulum membrane</location>
        <topology evidence="1">Multi-pass membrane protein</topology>
    </subcellularLocation>
</comment>
<protein>
    <submittedName>
        <fullName evidence="11">SWF3 protein</fullName>
    </submittedName>
</protein>
<dbReference type="EMBL" id="CDQK01000001">
    <property type="protein sequence ID" value="CEP20511.1"/>
    <property type="molecule type" value="Genomic_DNA"/>
</dbReference>
<evidence type="ECO:0000256" key="3">
    <source>
        <dbReference type="ARBA" id="ARBA00022448"/>
    </source>
</evidence>
<keyword evidence="6 10" id="KW-1133">Transmembrane helix</keyword>
<reference evidence="12 14" key="3">
    <citation type="journal article" date="2016" name="Proc. Natl. Acad. Sci. U.S.A.">
        <title>Comparative genomics of biotechnologically important yeasts.</title>
        <authorList>
            <person name="Riley R."/>
            <person name="Haridas S."/>
            <person name="Wolfe K.H."/>
            <person name="Lopes M.R."/>
            <person name="Hittinger C.T."/>
            <person name="Goeker M."/>
            <person name="Salamov A.A."/>
            <person name="Wisecaver J.H."/>
            <person name="Long T.M."/>
            <person name="Calvey C.H."/>
            <person name="Aerts A.L."/>
            <person name="Barry K.W."/>
            <person name="Choi C."/>
            <person name="Clum A."/>
            <person name="Coughlan A.Y."/>
            <person name="Deshpande S."/>
            <person name="Douglass A.P."/>
            <person name="Hanson S.J."/>
            <person name="Klenk H.-P."/>
            <person name="LaButti K.M."/>
            <person name="Lapidus A."/>
            <person name="Lindquist E.A."/>
            <person name="Lipzen A.M."/>
            <person name="Meier-Kolthoff J.P."/>
            <person name="Ohm R.A."/>
            <person name="Otillar R.P."/>
            <person name="Pangilinan J.L."/>
            <person name="Peng Y."/>
            <person name="Rokas A."/>
            <person name="Rosa C.A."/>
            <person name="Scheuner C."/>
            <person name="Sibirny A.A."/>
            <person name="Slot J.C."/>
            <person name="Stielow J.B."/>
            <person name="Sun H."/>
            <person name="Kurtzman C.P."/>
            <person name="Blackwell M."/>
            <person name="Grigoriev I.V."/>
            <person name="Jeffries T.W."/>
        </authorList>
    </citation>
    <scope>NUCLEOTIDE SEQUENCE [LARGE SCALE GENOMIC DNA]</scope>
    <source>
        <strain evidence="14">ATCC 18201 / CBS 1600 / BCRC 20928 / JCM 3617 / NBRC 0987 / NRRL Y-1542</strain>
        <strain evidence="12">NRRL Y-1542</strain>
    </source>
</reference>
<evidence type="ECO:0000256" key="5">
    <source>
        <dbReference type="ARBA" id="ARBA00022824"/>
    </source>
</evidence>
<dbReference type="OMA" id="FSEMAYN"/>
<dbReference type="Pfam" id="PF04420">
    <property type="entry name" value="CHD5"/>
    <property type="match status" value="1"/>
</dbReference>
<comment type="similarity">
    <text evidence="2">Belongs to the WRB/GET1 family.</text>
</comment>
<dbReference type="STRING" id="983966.A0A0H5BYR8"/>
<accession>A0A1E4S8H3</accession>
<feature type="transmembrane region" description="Helical" evidence="10">
    <location>
        <begin position="137"/>
        <end position="162"/>
    </location>
</feature>
<dbReference type="GO" id="GO:0043529">
    <property type="term" value="C:GET complex"/>
    <property type="evidence" value="ECO:0007669"/>
    <property type="project" value="TreeGrafter"/>
</dbReference>
<organism evidence="11 13">
    <name type="scientific">Cyberlindnera jadinii (strain ATCC 18201 / CBS 1600 / BCRC 20928 / JCM 3617 / NBRC 0987 / NRRL Y-1542)</name>
    <name type="common">Torula yeast</name>
    <name type="synonym">Candida utilis</name>
    <dbReference type="NCBI Taxonomy" id="983966"/>
    <lineage>
        <taxon>Eukaryota</taxon>
        <taxon>Fungi</taxon>
        <taxon>Dikarya</taxon>
        <taxon>Ascomycota</taxon>
        <taxon>Saccharomycotina</taxon>
        <taxon>Saccharomycetes</taxon>
        <taxon>Phaffomycetales</taxon>
        <taxon>Phaffomycetaceae</taxon>
        <taxon>Cyberlindnera</taxon>
    </lineage>
</organism>
<evidence type="ECO:0000256" key="8">
    <source>
        <dbReference type="ARBA" id="ARBA00023136"/>
    </source>
</evidence>
<gene>
    <name evidence="11" type="primary">SWF3</name>
    <name evidence="11" type="ORF">BN1211_0396</name>
    <name evidence="12" type="ORF">CYBJADRAFT_122976</name>
</gene>
<evidence type="ECO:0000313" key="13">
    <source>
        <dbReference type="Proteomes" id="UP000038830"/>
    </source>
</evidence>
<proteinExistence type="inferred from homology"/>
<dbReference type="EMBL" id="KV453925">
    <property type="protein sequence ID" value="ODV75801.1"/>
    <property type="molecule type" value="Genomic_DNA"/>
</dbReference>
<evidence type="ECO:0000256" key="4">
    <source>
        <dbReference type="ARBA" id="ARBA00022692"/>
    </source>
</evidence>
<dbReference type="OrthoDB" id="69461at2759"/>
<evidence type="ECO:0000256" key="6">
    <source>
        <dbReference type="ARBA" id="ARBA00022989"/>
    </source>
</evidence>
<evidence type="ECO:0000256" key="2">
    <source>
        <dbReference type="ARBA" id="ARBA00010799"/>
    </source>
</evidence>
<keyword evidence="5" id="KW-0256">Endoplasmic reticulum</keyword>
<evidence type="ECO:0000313" key="12">
    <source>
        <dbReference type="EMBL" id="ODV75801.1"/>
    </source>
</evidence>
<dbReference type="GO" id="GO:0005789">
    <property type="term" value="C:endoplasmic reticulum membrane"/>
    <property type="evidence" value="ECO:0007669"/>
    <property type="project" value="UniProtKB-SubCell"/>
</dbReference>
<sequence>MEPIALLIFATCFFFIQKLLGLITEFIVQLLVRYSNEFHKVKLLKQDRYDTNIAKNKLSPQDQYAKWTKLNRKVDQLNSEIDTAEKALQAKKDQLSSSTTLLKRLITLLGFFIKIWYRKTKVFYMPNVLPIPIVQWVWQSGVGVSSWLFLLGTFVSGVEFIYKELAV</sequence>
<dbReference type="PANTHER" id="PTHR42650:SF1">
    <property type="entry name" value="GUIDED ENTRY OF TAIL-ANCHORED PROTEINS FACTOR 1"/>
    <property type="match status" value="1"/>
</dbReference>
<evidence type="ECO:0000256" key="10">
    <source>
        <dbReference type="SAM" id="Phobius"/>
    </source>
</evidence>
<reference evidence="11" key="1">
    <citation type="submission" date="2014-12" db="EMBL/GenBank/DDBJ databases">
        <authorList>
            <person name="Jaenicke S."/>
        </authorList>
    </citation>
    <scope>NUCLEOTIDE SEQUENCE [LARGE SCALE GENOMIC DNA]</scope>
    <source>
        <strain evidence="11">CBS1600</strain>
    </source>
</reference>
<evidence type="ECO:0000313" key="14">
    <source>
        <dbReference type="Proteomes" id="UP000094389"/>
    </source>
</evidence>
<evidence type="ECO:0000256" key="7">
    <source>
        <dbReference type="ARBA" id="ARBA00023054"/>
    </source>
</evidence>
<dbReference type="Proteomes" id="UP000094389">
    <property type="component" value="Unassembled WGS sequence"/>
</dbReference>
<keyword evidence="14" id="KW-1185">Reference proteome</keyword>
<name>A0A0H5BYR8_CYBJN</name>
<keyword evidence="7 9" id="KW-0175">Coiled coil</keyword>
<feature type="coiled-coil region" evidence="9">
    <location>
        <begin position="67"/>
        <end position="94"/>
    </location>
</feature>
<dbReference type="Gene3D" id="1.10.287.660">
    <property type="entry name" value="Helix hairpin bin"/>
    <property type="match status" value="1"/>
</dbReference>
<dbReference type="InterPro" id="IPR029012">
    <property type="entry name" value="Helix_hairpin_bin_sf"/>
</dbReference>
<reference evidence="13" key="2">
    <citation type="journal article" date="2015" name="J. Biotechnol.">
        <title>The structure of the Cyberlindnera jadinii genome and its relation to Candida utilis analyzed by the occurrence of single nucleotide polymorphisms.</title>
        <authorList>
            <person name="Rupp O."/>
            <person name="Brinkrolf K."/>
            <person name="Buerth C."/>
            <person name="Kunigo M."/>
            <person name="Schneider J."/>
            <person name="Jaenicke S."/>
            <person name="Goesmann A."/>
            <person name="Puehler A."/>
            <person name="Jaeger K.-E."/>
            <person name="Ernst J.F."/>
        </authorList>
    </citation>
    <scope>NUCLEOTIDE SEQUENCE [LARGE SCALE GENOMIC DNA]</scope>
    <source>
        <strain evidence="13">ATCC 18201 / CBS 1600 / BCRC 20928 / JCM 3617 / NBRC 0987 / NRRL Y-1542</strain>
    </source>
</reference>
<evidence type="ECO:0000256" key="1">
    <source>
        <dbReference type="ARBA" id="ARBA00004477"/>
    </source>
</evidence>
<evidence type="ECO:0000256" key="9">
    <source>
        <dbReference type="SAM" id="Coils"/>
    </source>
</evidence>
<dbReference type="GO" id="GO:0071816">
    <property type="term" value="P:tail-anchored membrane protein insertion into ER membrane"/>
    <property type="evidence" value="ECO:0007669"/>
    <property type="project" value="InterPro"/>
</dbReference>
<feature type="transmembrane region" description="Helical" evidence="10">
    <location>
        <begin position="6"/>
        <end position="32"/>
    </location>
</feature>
<dbReference type="PANTHER" id="PTHR42650">
    <property type="entry name" value="TAIL-ANCHORED PROTEIN INSERTION RECEPTOR WRB"/>
    <property type="match status" value="1"/>
</dbReference>
<dbReference type="InterPro" id="IPR028945">
    <property type="entry name" value="Get1"/>
</dbReference>
<keyword evidence="4 10" id="KW-0812">Transmembrane</keyword>